<name>A0A1Q8STE5_9GAMM</name>
<dbReference type="AlphaFoldDB" id="A0A1Q8STE5"/>
<dbReference type="RefSeq" id="WP_075569630.1">
    <property type="nucleotide sequence ID" value="NZ_MSDO01000009.1"/>
</dbReference>
<sequence>MTPPDDEAMRGAILAMARSRGPDKTFCPSEVARELAAEAQESKATSSSQGDDWRALMTPIRDCARVLAREGCLRVTQRGRELSPDAPWCGAIRLQRCPDSDE</sequence>
<evidence type="ECO:0000313" key="1">
    <source>
        <dbReference type="EMBL" id="OLO04729.1"/>
    </source>
</evidence>
<organism evidence="1 2">
    <name type="scientific">Salinicola socius</name>
    <dbReference type="NCBI Taxonomy" id="404433"/>
    <lineage>
        <taxon>Bacteria</taxon>
        <taxon>Pseudomonadati</taxon>
        <taxon>Pseudomonadota</taxon>
        <taxon>Gammaproteobacteria</taxon>
        <taxon>Oceanospirillales</taxon>
        <taxon>Halomonadaceae</taxon>
        <taxon>Salinicola</taxon>
    </lineage>
</organism>
<evidence type="ECO:0000313" key="2">
    <source>
        <dbReference type="Proteomes" id="UP000186878"/>
    </source>
</evidence>
<evidence type="ECO:0008006" key="3">
    <source>
        <dbReference type="Google" id="ProtNLM"/>
    </source>
</evidence>
<protein>
    <recommendedName>
        <fullName evidence="3">S-adenosylmethionine tRNA ribosyltransferase</fullName>
    </recommendedName>
</protein>
<accession>A0A1Q8STE5</accession>
<proteinExistence type="predicted"/>
<dbReference type="SUPFAM" id="SSF46785">
    <property type="entry name" value="Winged helix' DNA-binding domain"/>
    <property type="match status" value="1"/>
</dbReference>
<comment type="caution">
    <text evidence="1">The sequence shown here is derived from an EMBL/GenBank/DDBJ whole genome shotgun (WGS) entry which is preliminary data.</text>
</comment>
<keyword evidence="2" id="KW-1185">Reference proteome</keyword>
<gene>
    <name evidence="1" type="ORF">BTW07_08005</name>
</gene>
<dbReference type="EMBL" id="MSDO01000009">
    <property type="protein sequence ID" value="OLO04729.1"/>
    <property type="molecule type" value="Genomic_DNA"/>
</dbReference>
<dbReference type="Pfam" id="PF11625">
    <property type="entry name" value="DUF3253"/>
    <property type="match status" value="1"/>
</dbReference>
<dbReference type="InterPro" id="IPR036388">
    <property type="entry name" value="WH-like_DNA-bd_sf"/>
</dbReference>
<dbReference type="Gene3D" id="1.10.10.10">
    <property type="entry name" value="Winged helix-like DNA-binding domain superfamily/Winged helix DNA-binding domain"/>
    <property type="match status" value="1"/>
</dbReference>
<dbReference type="Proteomes" id="UP000186878">
    <property type="component" value="Unassembled WGS sequence"/>
</dbReference>
<dbReference type="STRING" id="404433.BTW07_08005"/>
<dbReference type="InterPro" id="IPR036390">
    <property type="entry name" value="WH_DNA-bd_sf"/>
</dbReference>
<dbReference type="OrthoDB" id="6183357at2"/>
<dbReference type="InterPro" id="IPR021660">
    <property type="entry name" value="DUF3253"/>
</dbReference>
<reference evidence="1 2" key="1">
    <citation type="submission" date="2016-12" db="EMBL/GenBank/DDBJ databases">
        <title>Draft genome sequences of strains Salinicola socius SMB35, Salinicola sp. MH3R3-1 and Chromohalobacter sp. SMB17 from the Verkhnekamsk potash mining region of Russia.</title>
        <authorList>
            <person name="Mavrodi D.V."/>
            <person name="Olsson B.E."/>
            <person name="Korsakova E.S."/>
            <person name="Pyankova A."/>
            <person name="Mavrodi O.V."/>
            <person name="Plotnikova E.G."/>
        </authorList>
    </citation>
    <scope>NUCLEOTIDE SEQUENCE [LARGE SCALE GENOMIC DNA]</scope>
    <source>
        <strain evidence="1 2">SMB35</strain>
    </source>
</reference>